<accession>A0A1D1ZZM3</accession>
<proteinExistence type="predicted"/>
<dbReference type="AlphaFoldDB" id="A0A1D1ZZM3"/>
<reference evidence="1" key="1">
    <citation type="submission" date="2015-08" db="EMBL/GenBank/DDBJ databases">
        <authorList>
            <person name="Babu N.S."/>
            <person name="Beckwith C.J."/>
            <person name="Beseler K.G."/>
            <person name="Brison A."/>
            <person name="Carone J.V."/>
            <person name="Caskin T.P."/>
            <person name="Diamond M."/>
            <person name="Durham M.E."/>
            <person name="Foxe J.M."/>
            <person name="Go M."/>
            <person name="Henderson B.A."/>
            <person name="Jones I.B."/>
            <person name="McGettigan J.A."/>
            <person name="Micheletti S.J."/>
            <person name="Nasrallah M.E."/>
            <person name="Ortiz D."/>
            <person name="Piller C.R."/>
            <person name="Privatt S.R."/>
            <person name="Schneider S.L."/>
            <person name="Sharp S."/>
            <person name="Smith T.C."/>
            <person name="Stanton J.D."/>
            <person name="Ullery H.E."/>
            <person name="Wilson R.J."/>
            <person name="Serrano M.G."/>
            <person name="Buck G."/>
            <person name="Lee V."/>
            <person name="Wang Y."/>
            <person name="Carvalho R."/>
            <person name="Voegtly L."/>
            <person name="Shi R."/>
            <person name="Duckworth R."/>
            <person name="Johnson A."/>
            <person name="Loviza R."/>
            <person name="Walstead R."/>
            <person name="Shah Z."/>
            <person name="Kiflezghi M."/>
            <person name="Wade K."/>
            <person name="Ball S.L."/>
            <person name="Bradley K.W."/>
            <person name="Asai D.J."/>
            <person name="Bowman C.A."/>
            <person name="Russell D.A."/>
            <person name="Pope W.H."/>
            <person name="Jacobs-Sera D."/>
            <person name="Hendrix R.W."/>
            <person name="Hatfull G.F."/>
        </authorList>
    </citation>
    <scope>NUCLEOTIDE SEQUENCE</scope>
</reference>
<evidence type="ECO:0000313" key="1">
    <source>
        <dbReference type="EMBL" id="JAT72367.1"/>
    </source>
</evidence>
<protein>
    <submittedName>
        <fullName evidence="1">Uncharacterized protein</fullName>
    </submittedName>
</protein>
<dbReference type="Gene3D" id="3.10.20.30">
    <property type="match status" value="1"/>
</dbReference>
<dbReference type="InterPro" id="IPR012675">
    <property type="entry name" value="Beta-grasp_dom_sf"/>
</dbReference>
<dbReference type="EMBL" id="GDKF01006255">
    <property type="protein sequence ID" value="JAT72367.1"/>
    <property type="molecule type" value="Transcribed_RNA"/>
</dbReference>
<organism evidence="1">
    <name type="scientific">Auxenochlorella protothecoides</name>
    <name type="common">Green microalga</name>
    <name type="synonym">Chlorella protothecoides</name>
    <dbReference type="NCBI Taxonomy" id="3075"/>
    <lineage>
        <taxon>Eukaryota</taxon>
        <taxon>Viridiplantae</taxon>
        <taxon>Chlorophyta</taxon>
        <taxon>core chlorophytes</taxon>
        <taxon>Trebouxiophyceae</taxon>
        <taxon>Chlorellales</taxon>
        <taxon>Chlorellaceae</taxon>
        <taxon>Auxenochlorella</taxon>
    </lineage>
</organism>
<name>A0A1D1ZZM3_AUXPR</name>
<gene>
    <name evidence="1" type="ORF">g.6755</name>
</gene>
<sequence length="148" mass="15881">MLRQMASSAMGRRLSGARSCRYGSAAPSVFDKIVQLTVVDKEGHRHVLRGLEGQTVADVLQGHTDILGEDVLALSPSVPDQLEAHIKIPTELFDTFPAPSEEVARQLTQVAAPASIDIHSRLASNITLSCKTGDILVSLGDLAPWKTL</sequence>